<dbReference type="RefSeq" id="WP_112136107.1">
    <property type="nucleotide sequence ID" value="NZ_CP016181.1"/>
</dbReference>
<keyword evidence="1" id="KW-0732">Signal</keyword>
<dbReference type="AlphaFoldDB" id="A0A2Z4PQI1"/>
<reference evidence="2 3" key="1">
    <citation type="submission" date="2016-06" db="EMBL/GenBank/DDBJ databases">
        <title>The sequenced genome of the ice-adhering bacterium Marinomonas primoryensis, from Antarctica.</title>
        <authorList>
            <person name="Graham L."/>
            <person name="Vance T.D.R."/>
            <person name="Davies P.L."/>
        </authorList>
    </citation>
    <scope>NUCLEOTIDE SEQUENCE [LARGE SCALE GENOMIC DNA]</scope>
    <source>
        <strain evidence="2 3">AceL</strain>
    </source>
</reference>
<proteinExistence type="predicted"/>
<evidence type="ECO:0008006" key="4">
    <source>
        <dbReference type="Google" id="ProtNLM"/>
    </source>
</evidence>
<name>A0A2Z4PQI1_9GAMM</name>
<evidence type="ECO:0000256" key="1">
    <source>
        <dbReference type="SAM" id="SignalP"/>
    </source>
</evidence>
<accession>A0A2Z4PQI1</accession>
<feature type="signal peptide" evidence="1">
    <location>
        <begin position="1"/>
        <end position="17"/>
    </location>
</feature>
<sequence length="162" mass="17808">MKKIALLIILMSTAVISGCGTYMQVKDTFLNPTDYDVQVVKQEQHYQNDNVNNGSLYVVWSSTVELLADSFSGIYINVDGKQAGAVTWKTYTVLSLKPGAYKVSLGSQDDQVDVTVVANQSVYYRAGIDKNLLALDTLTLNKVEDIAAAKESIKDLTYVVLK</sequence>
<evidence type="ECO:0000313" key="3">
    <source>
        <dbReference type="Proteomes" id="UP000249898"/>
    </source>
</evidence>
<dbReference type="Proteomes" id="UP000249898">
    <property type="component" value="Chromosome"/>
</dbReference>
<protein>
    <recommendedName>
        <fullName evidence="4">DUF2846 domain-containing protein</fullName>
    </recommendedName>
</protein>
<dbReference type="PROSITE" id="PS51257">
    <property type="entry name" value="PROKAR_LIPOPROTEIN"/>
    <property type="match status" value="1"/>
</dbReference>
<organism evidence="2 3">
    <name type="scientific">Marinomonas primoryensis</name>
    <dbReference type="NCBI Taxonomy" id="178399"/>
    <lineage>
        <taxon>Bacteria</taxon>
        <taxon>Pseudomonadati</taxon>
        <taxon>Pseudomonadota</taxon>
        <taxon>Gammaproteobacteria</taxon>
        <taxon>Oceanospirillales</taxon>
        <taxon>Oceanospirillaceae</taxon>
        <taxon>Marinomonas</taxon>
    </lineage>
</organism>
<gene>
    <name evidence="2" type="ORF">A8139_04805</name>
</gene>
<dbReference type="EMBL" id="CP016181">
    <property type="protein sequence ID" value="AWX99398.1"/>
    <property type="molecule type" value="Genomic_DNA"/>
</dbReference>
<evidence type="ECO:0000313" key="2">
    <source>
        <dbReference type="EMBL" id="AWX99398.1"/>
    </source>
</evidence>
<feature type="chain" id="PRO_5016307363" description="DUF2846 domain-containing protein" evidence="1">
    <location>
        <begin position="18"/>
        <end position="162"/>
    </location>
</feature>